<organism evidence="2 3">
    <name type="scientific">Heterocephalus glaber</name>
    <name type="common">Naked mole rat</name>
    <dbReference type="NCBI Taxonomy" id="10181"/>
    <lineage>
        <taxon>Eukaryota</taxon>
        <taxon>Metazoa</taxon>
        <taxon>Chordata</taxon>
        <taxon>Craniata</taxon>
        <taxon>Vertebrata</taxon>
        <taxon>Euteleostomi</taxon>
        <taxon>Mammalia</taxon>
        <taxon>Eutheria</taxon>
        <taxon>Euarchontoglires</taxon>
        <taxon>Glires</taxon>
        <taxon>Rodentia</taxon>
        <taxon>Hystricomorpha</taxon>
        <taxon>Bathyergidae</taxon>
        <taxon>Heterocephalus</taxon>
    </lineage>
</organism>
<dbReference type="InParanoid" id="G5APA3"/>
<accession>G5APA3</accession>
<dbReference type="AlphaFoldDB" id="G5APA3"/>
<feature type="region of interest" description="Disordered" evidence="1">
    <location>
        <begin position="57"/>
        <end position="83"/>
    </location>
</feature>
<protein>
    <submittedName>
        <fullName evidence="2">Uncharacterized protein</fullName>
    </submittedName>
</protein>
<evidence type="ECO:0000256" key="1">
    <source>
        <dbReference type="SAM" id="MobiDB-lite"/>
    </source>
</evidence>
<dbReference type="Proteomes" id="UP000006813">
    <property type="component" value="Unassembled WGS sequence"/>
</dbReference>
<feature type="compositionally biased region" description="Polar residues" evidence="1">
    <location>
        <begin position="1"/>
        <end position="16"/>
    </location>
</feature>
<evidence type="ECO:0000313" key="3">
    <source>
        <dbReference type="Proteomes" id="UP000006813"/>
    </source>
</evidence>
<gene>
    <name evidence="2" type="ORF">GW7_21626</name>
</gene>
<sequence length="167" mass="18205">MQELPSFNEQGITPDSQHSKPPHSSAADCDVIRFQREAAQPHSTGVDFAQLVADESGPYIHSTPSDYEDAGVDGEDTNPSYQRPKGILQEKANDWWKLPNPKYWPGTLKEMKTGLHSSSGENRIIVFKLGQPDQDTQLLCGPSAGNCDIPEGLSTSSLHTAVEPCSL</sequence>
<reference evidence="2 3" key="1">
    <citation type="journal article" date="2011" name="Nature">
        <title>Genome sequencing reveals insights into physiology and longevity of the naked mole rat.</title>
        <authorList>
            <person name="Kim E.B."/>
            <person name="Fang X."/>
            <person name="Fushan A.A."/>
            <person name="Huang Z."/>
            <person name="Lobanov A.V."/>
            <person name="Han L."/>
            <person name="Marino S.M."/>
            <person name="Sun X."/>
            <person name="Turanov A.A."/>
            <person name="Yang P."/>
            <person name="Yim S.H."/>
            <person name="Zhao X."/>
            <person name="Kasaikina M.V."/>
            <person name="Stoletzki N."/>
            <person name="Peng C."/>
            <person name="Polak P."/>
            <person name="Xiong Z."/>
            <person name="Kiezun A."/>
            <person name="Zhu Y."/>
            <person name="Chen Y."/>
            <person name="Kryukov G.V."/>
            <person name="Zhang Q."/>
            <person name="Peshkin L."/>
            <person name="Yang L."/>
            <person name="Bronson R.T."/>
            <person name="Buffenstein R."/>
            <person name="Wang B."/>
            <person name="Han C."/>
            <person name="Li Q."/>
            <person name="Chen L."/>
            <person name="Zhao W."/>
            <person name="Sunyaev S.R."/>
            <person name="Park T.J."/>
            <person name="Zhang G."/>
            <person name="Wang J."/>
            <person name="Gladyshev V.N."/>
        </authorList>
    </citation>
    <scope>NUCLEOTIDE SEQUENCE [LARGE SCALE GENOMIC DNA]</scope>
</reference>
<feature type="compositionally biased region" description="Acidic residues" evidence="1">
    <location>
        <begin position="66"/>
        <end position="76"/>
    </location>
</feature>
<evidence type="ECO:0000313" key="2">
    <source>
        <dbReference type="EMBL" id="EHA98863.1"/>
    </source>
</evidence>
<dbReference type="EMBL" id="JH166327">
    <property type="protein sequence ID" value="EHA98863.1"/>
    <property type="molecule type" value="Genomic_DNA"/>
</dbReference>
<name>G5APA3_HETGA</name>
<proteinExistence type="predicted"/>
<feature type="region of interest" description="Disordered" evidence="1">
    <location>
        <begin position="1"/>
        <end position="29"/>
    </location>
</feature>